<evidence type="ECO:0000313" key="2">
    <source>
        <dbReference type="EMBL" id="RAQ28305.1"/>
    </source>
</evidence>
<dbReference type="Pfam" id="PF13320">
    <property type="entry name" value="GH123_cat"/>
    <property type="match status" value="1"/>
</dbReference>
<keyword evidence="3" id="KW-1185">Reference proteome</keyword>
<dbReference type="RefSeq" id="WP_112333017.1">
    <property type="nucleotide sequence ID" value="NZ_QLYR01000006.1"/>
</dbReference>
<evidence type="ECO:0000313" key="3">
    <source>
        <dbReference type="Proteomes" id="UP000249377"/>
    </source>
</evidence>
<organism evidence="2 3">
    <name type="scientific">Hydrogeniiclostridium mannosilyticum</name>
    <dbReference type="NCBI Taxonomy" id="2764322"/>
    <lineage>
        <taxon>Bacteria</taxon>
        <taxon>Bacillati</taxon>
        <taxon>Bacillota</taxon>
        <taxon>Clostridia</taxon>
        <taxon>Eubacteriales</taxon>
        <taxon>Acutalibacteraceae</taxon>
        <taxon>Hydrogeniiclostridium</taxon>
    </lineage>
</organism>
<protein>
    <recommendedName>
        <fullName evidence="1">Glycoside hydrolase 123 catalytic domain-containing protein</fullName>
    </recommendedName>
</protein>
<gene>
    <name evidence="2" type="ORF">DPQ25_09895</name>
</gene>
<dbReference type="EMBL" id="QLYR01000006">
    <property type="protein sequence ID" value="RAQ28305.1"/>
    <property type="molecule type" value="Genomic_DNA"/>
</dbReference>
<reference evidence="2 3" key="1">
    <citation type="submission" date="2018-06" db="EMBL/GenBank/DDBJ databases">
        <title>Noncontiguous genome sequence of Ruminococcaceae bacterium ASD2818.</title>
        <authorList>
            <person name="Chaplin A.V."/>
            <person name="Sokolova S.R."/>
            <person name="Kochetkova T.O."/>
            <person name="Goltsov A.Y."/>
            <person name="Trofimov D.Y."/>
            <person name="Efimov B.A."/>
        </authorList>
    </citation>
    <scope>NUCLEOTIDE SEQUENCE [LARGE SCALE GENOMIC DNA]</scope>
    <source>
        <strain evidence="2 3">ASD2818</strain>
    </source>
</reference>
<sequence length="555" mass="62110">MKSVYTYEFKLLSALYKVFPEEEPQEDFSVPLTALQNETVSFQAAYKIPSPGEGCLRVAVESPISGRVRLRTVELAPSRFPGDPSWNDGNYSHLRPGLFPDILREVGENGVLGGTPGQWRALWVDVEPGGLPAGEYPVCLCFSNPAGEVGCLTATVSVLAASLPEQELMHTEWFHTDCLADYYGLQPWSEEHWEVVGNYVALMVKRGINMVLTPIFTPPLDTEIGGERTTVQLADVYTQPDGGYRFGFDRLRRWFDLCLEKGIKWFEFSHLFTQWGAKAAPKVMATLPDGTQKRIFGWDTPAVGGAYTVFLRAFLPALTAQLNAWGLAGRCRFHISDEPSEEQVEAYRAAKQSIADLLEGFVCMDALSNYEFYARGIVTDPVPSTDHIEHFLENKVENLWTYYCVGQQKDVCNRFFAMPLARCRAIGLQLYKFNIAGFLQWGFNFYNTTGSARHINPYEVTDAGGLLPSGDPFVVYPGPDGVPEESIRLMAMYQALCDLRALKKLEALAGRAHVLALMEDGLEQPITFACYPKEAAYYLSLRERVNREIAARENA</sequence>
<dbReference type="Proteomes" id="UP000249377">
    <property type="component" value="Unassembled WGS sequence"/>
</dbReference>
<evidence type="ECO:0000259" key="1">
    <source>
        <dbReference type="Pfam" id="PF13320"/>
    </source>
</evidence>
<proteinExistence type="predicted"/>
<feature type="domain" description="Glycoside hydrolase 123 catalytic" evidence="1">
    <location>
        <begin position="173"/>
        <end position="503"/>
    </location>
</feature>
<dbReference type="AlphaFoldDB" id="A0A328UB38"/>
<name>A0A328UB38_9FIRM</name>
<comment type="caution">
    <text evidence="2">The sequence shown here is derived from an EMBL/GenBank/DDBJ whole genome shotgun (WGS) entry which is preliminary data.</text>
</comment>
<accession>A0A328UB38</accession>
<dbReference type="Gene3D" id="3.20.20.80">
    <property type="entry name" value="Glycosidases"/>
    <property type="match status" value="1"/>
</dbReference>
<dbReference type="InterPro" id="IPR025150">
    <property type="entry name" value="GH123_cat"/>
</dbReference>